<dbReference type="SMART" id="SM00220">
    <property type="entry name" value="S_TKc"/>
    <property type="match status" value="1"/>
</dbReference>
<dbReference type="PANTHER" id="PTHR43289">
    <property type="entry name" value="MITOGEN-ACTIVATED PROTEIN KINASE KINASE KINASE 20-RELATED"/>
    <property type="match status" value="1"/>
</dbReference>
<keyword evidence="3 7" id="KW-0418">Kinase</keyword>
<evidence type="ECO:0000256" key="4">
    <source>
        <dbReference type="ARBA" id="ARBA00022840"/>
    </source>
</evidence>
<gene>
    <name evidence="7" type="ORF">SYV04_18165</name>
</gene>
<evidence type="ECO:0000256" key="3">
    <source>
        <dbReference type="ARBA" id="ARBA00022777"/>
    </source>
</evidence>
<dbReference type="SUPFAM" id="SSF56112">
    <property type="entry name" value="Protein kinase-like (PK-like)"/>
    <property type="match status" value="1"/>
</dbReference>
<feature type="domain" description="Protein kinase" evidence="6">
    <location>
        <begin position="23"/>
        <end position="289"/>
    </location>
</feature>
<evidence type="ECO:0000256" key="5">
    <source>
        <dbReference type="SAM" id="MobiDB-lite"/>
    </source>
</evidence>
<evidence type="ECO:0000313" key="7">
    <source>
        <dbReference type="EMBL" id="MDY7228352.1"/>
    </source>
</evidence>
<reference evidence="7 8" key="1">
    <citation type="submission" date="2023-12" db="EMBL/GenBank/DDBJ databases">
        <title>the genome sequence of Hyalangium sp. s54d21.</title>
        <authorList>
            <person name="Zhang X."/>
        </authorList>
    </citation>
    <scope>NUCLEOTIDE SEQUENCE [LARGE SCALE GENOMIC DNA]</scope>
    <source>
        <strain evidence="8">s54d21</strain>
    </source>
</reference>
<evidence type="ECO:0000256" key="2">
    <source>
        <dbReference type="ARBA" id="ARBA00022741"/>
    </source>
</evidence>
<keyword evidence="2" id="KW-0547">Nucleotide-binding</keyword>
<dbReference type="InterPro" id="IPR011009">
    <property type="entry name" value="Kinase-like_dom_sf"/>
</dbReference>
<feature type="region of interest" description="Disordered" evidence="5">
    <location>
        <begin position="234"/>
        <end position="256"/>
    </location>
</feature>
<keyword evidence="8" id="KW-1185">Reference proteome</keyword>
<evidence type="ECO:0000256" key="1">
    <source>
        <dbReference type="ARBA" id="ARBA00022679"/>
    </source>
</evidence>
<proteinExistence type="predicted"/>
<dbReference type="InterPro" id="IPR000719">
    <property type="entry name" value="Prot_kinase_dom"/>
</dbReference>
<dbReference type="PROSITE" id="PS50011">
    <property type="entry name" value="PROTEIN_KINASE_DOM"/>
    <property type="match status" value="1"/>
</dbReference>
<sequence length="463" mass="49613">MSRNDDEQLYGEVLAVGAQVGSWVVERVHYSGPVSILYRARDIRTGTPAALKVMHARFSAASTALRRFRREAATLQRLRHPHIVGILEHGALPDGRPFIAMEWLEGGDLAAELAARGPLSPGEALEVLEQVGAALQAAHQAGVVHRDLKAQNVVRLAGGGETPRVKLVDFGIAKGLFPSSPGASPLTHTGSVLGTPLSMAPEQIRGEPPDVRTDLYALGVLLFQLVTGRTPFQGSTQHEVEEQHLHAPPPGASEYAPVPTALDAVVRRCMEKRREDRYPDVEAVLEDLRRGVRGLSPSVPVEQAVALYLEARVDSEPDDADLEQLDQLLTHAAKRLGELGLEVRMEGVGCLLAVAPLREDPAPTRARVLEEALALVEDTGGLPFPGRVGLTAMVHEGELTRELLRLPAWVVTVPEGGLLATEAVLRGMGASFLSEPLSGAAGLRRVTGKATTHAPLLPLTPHE</sequence>
<organism evidence="7 8">
    <name type="scientific">Hyalangium rubrum</name>
    <dbReference type="NCBI Taxonomy" id="3103134"/>
    <lineage>
        <taxon>Bacteria</taxon>
        <taxon>Pseudomonadati</taxon>
        <taxon>Myxococcota</taxon>
        <taxon>Myxococcia</taxon>
        <taxon>Myxococcales</taxon>
        <taxon>Cystobacterineae</taxon>
        <taxon>Archangiaceae</taxon>
        <taxon>Hyalangium</taxon>
    </lineage>
</organism>
<dbReference type="CDD" id="cd14014">
    <property type="entry name" value="STKc_PknB_like"/>
    <property type="match status" value="1"/>
</dbReference>
<dbReference type="PANTHER" id="PTHR43289:SF6">
    <property type="entry name" value="SERINE_THREONINE-PROTEIN KINASE NEKL-3"/>
    <property type="match status" value="1"/>
</dbReference>
<keyword evidence="1 7" id="KW-0808">Transferase</keyword>
<dbReference type="Pfam" id="PF00069">
    <property type="entry name" value="Pkinase"/>
    <property type="match status" value="1"/>
</dbReference>
<evidence type="ECO:0000259" key="6">
    <source>
        <dbReference type="PROSITE" id="PS50011"/>
    </source>
</evidence>
<comment type="caution">
    <text evidence="7">The sequence shown here is derived from an EMBL/GenBank/DDBJ whole genome shotgun (WGS) entry which is preliminary data.</text>
</comment>
<keyword evidence="4" id="KW-0067">ATP-binding</keyword>
<dbReference type="EMBL" id="JAXIVS010000006">
    <property type="protein sequence ID" value="MDY7228352.1"/>
    <property type="molecule type" value="Genomic_DNA"/>
</dbReference>
<dbReference type="RefSeq" id="WP_321547081.1">
    <property type="nucleotide sequence ID" value="NZ_JAXIVS010000006.1"/>
</dbReference>
<dbReference type="Gene3D" id="3.30.200.20">
    <property type="entry name" value="Phosphorylase Kinase, domain 1"/>
    <property type="match status" value="1"/>
</dbReference>
<dbReference type="Gene3D" id="1.10.510.10">
    <property type="entry name" value="Transferase(Phosphotransferase) domain 1"/>
    <property type="match status" value="1"/>
</dbReference>
<dbReference type="GO" id="GO:0004674">
    <property type="term" value="F:protein serine/threonine kinase activity"/>
    <property type="evidence" value="ECO:0007669"/>
    <property type="project" value="UniProtKB-EC"/>
</dbReference>
<protein>
    <submittedName>
        <fullName evidence="7">Serine/threonine-protein kinase</fullName>
        <ecNumber evidence="7">2.7.11.1</ecNumber>
    </submittedName>
</protein>
<name>A0ABU5H5F3_9BACT</name>
<accession>A0ABU5H5F3</accession>
<dbReference type="Proteomes" id="UP001291309">
    <property type="component" value="Unassembled WGS sequence"/>
</dbReference>
<evidence type="ECO:0000313" key="8">
    <source>
        <dbReference type="Proteomes" id="UP001291309"/>
    </source>
</evidence>
<dbReference type="EC" id="2.7.11.1" evidence="7"/>